<evidence type="ECO:0000313" key="7">
    <source>
        <dbReference type="EMBL" id="CAD6185087.1"/>
    </source>
</evidence>
<dbReference type="EMBL" id="CAJGYM010000002">
    <property type="protein sequence ID" value="CAD6185087.1"/>
    <property type="molecule type" value="Genomic_DNA"/>
</dbReference>
<accession>A0A8S1GNE7</accession>
<keyword evidence="2 5" id="KW-0547">Nucleotide-binding</keyword>
<dbReference type="PANTHER" id="PTHR12865:SF1">
    <property type="entry name" value="PHOSPHATIDYLINOSITOL 4-KINASE TYPE 2"/>
    <property type="match status" value="1"/>
</dbReference>
<dbReference type="GO" id="GO:0004430">
    <property type="term" value="F:1-phosphatidylinositol 4-kinase activity"/>
    <property type="evidence" value="ECO:0007669"/>
    <property type="project" value="UniProtKB-UniRule"/>
</dbReference>
<keyword evidence="8" id="KW-1185">Reference proteome</keyword>
<keyword evidence="3 5" id="KW-0418">Kinase</keyword>
<dbReference type="GO" id="GO:0005768">
    <property type="term" value="C:endosome"/>
    <property type="evidence" value="ECO:0007669"/>
    <property type="project" value="TreeGrafter"/>
</dbReference>
<dbReference type="InterPro" id="IPR039756">
    <property type="entry name" value="Lsb6/PI4K2"/>
</dbReference>
<dbReference type="GO" id="GO:0005886">
    <property type="term" value="C:plasma membrane"/>
    <property type="evidence" value="ECO:0007669"/>
    <property type="project" value="TreeGrafter"/>
</dbReference>
<sequence>MNVLDNAPESSHSPARRTVRLSSSGQSDSDVETCDEKAGLLGKQRKATASNRLEKTPLLHRPMGSNIDVAAVEFGRRLERVSDMITTDEDDLLHSGTEAYGSTAGANMANVINEACRAIHSGIFPERIAQGSSGSYFVKNKQNQIIGVFKPKNEEPYGSLNPKWLKWLHRVFLPCCFGRSCLPPNQKALTSIALKYSVMNPNVVMEKPEMS</sequence>
<comment type="caution">
    <text evidence="7">The sequence shown here is derived from an EMBL/GenBank/DDBJ whole genome shotgun (WGS) entry which is preliminary data.</text>
</comment>
<evidence type="ECO:0000256" key="5">
    <source>
        <dbReference type="RuleBase" id="RU367084"/>
    </source>
</evidence>
<dbReference type="GO" id="GO:0046854">
    <property type="term" value="P:phosphatidylinositol phosphate biosynthetic process"/>
    <property type="evidence" value="ECO:0007669"/>
    <property type="project" value="UniProtKB-UniRule"/>
</dbReference>
<evidence type="ECO:0000313" key="8">
    <source>
        <dbReference type="Proteomes" id="UP000835052"/>
    </source>
</evidence>
<evidence type="ECO:0000256" key="6">
    <source>
        <dbReference type="SAM" id="MobiDB-lite"/>
    </source>
</evidence>
<dbReference type="Proteomes" id="UP000835052">
    <property type="component" value="Unassembled WGS sequence"/>
</dbReference>
<dbReference type="GO" id="GO:0005765">
    <property type="term" value="C:lysosomal membrane"/>
    <property type="evidence" value="ECO:0007669"/>
    <property type="project" value="TreeGrafter"/>
</dbReference>
<proteinExistence type="inferred from homology"/>
<keyword evidence="4 5" id="KW-0067">ATP-binding</keyword>
<dbReference type="OrthoDB" id="3349449at2759"/>
<evidence type="ECO:0000256" key="4">
    <source>
        <dbReference type="ARBA" id="ARBA00022840"/>
    </source>
</evidence>
<name>A0A8S1GNE7_9PELO</name>
<gene>
    <name evidence="7" type="ORF">CAUJ_LOCUS1006</name>
</gene>
<dbReference type="GO" id="GO:0005524">
    <property type="term" value="F:ATP binding"/>
    <property type="evidence" value="ECO:0007669"/>
    <property type="project" value="UniProtKB-UniRule"/>
</dbReference>
<dbReference type="AlphaFoldDB" id="A0A8S1GNE7"/>
<evidence type="ECO:0000256" key="2">
    <source>
        <dbReference type="ARBA" id="ARBA00022741"/>
    </source>
</evidence>
<dbReference type="PANTHER" id="PTHR12865">
    <property type="entry name" value="PHOSPHATIDYLINOSITOL 4-KINASE TYPE-II"/>
    <property type="match status" value="1"/>
</dbReference>
<dbReference type="GO" id="GO:0007030">
    <property type="term" value="P:Golgi organization"/>
    <property type="evidence" value="ECO:0007669"/>
    <property type="project" value="TreeGrafter"/>
</dbReference>
<dbReference type="GO" id="GO:0005802">
    <property type="term" value="C:trans-Golgi network"/>
    <property type="evidence" value="ECO:0007669"/>
    <property type="project" value="TreeGrafter"/>
</dbReference>
<evidence type="ECO:0000256" key="3">
    <source>
        <dbReference type="ARBA" id="ARBA00022777"/>
    </source>
</evidence>
<protein>
    <recommendedName>
        <fullName evidence="5">Phosphatidylinositol 4-kinase type 2</fullName>
        <ecNumber evidence="5">2.7.1.67</ecNumber>
    </recommendedName>
</protein>
<comment type="similarity">
    <text evidence="5">Belongs to the PI3/PI4-kinase family. Type II PI4K subfamily.</text>
</comment>
<comment type="catalytic activity">
    <reaction evidence="5">
        <text>a 1,2-diacyl-sn-glycero-3-phospho-(1D-myo-inositol) + ATP = a 1,2-diacyl-sn-glycero-3-phospho-(1D-myo-inositol 4-phosphate) + ADP + H(+)</text>
        <dbReference type="Rhea" id="RHEA:19877"/>
        <dbReference type="ChEBI" id="CHEBI:15378"/>
        <dbReference type="ChEBI" id="CHEBI:30616"/>
        <dbReference type="ChEBI" id="CHEBI:57880"/>
        <dbReference type="ChEBI" id="CHEBI:58178"/>
        <dbReference type="ChEBI" id="CHEBI:456216"/>
        <dbReference type="EC" id="2.7.1.67"/>
    </reaction>
</comment>
<dbReference type="GO" id="GO:0007032">
    <property type="term" value="P:endosome organization"/>
    <property type="evidence" value="ECO:0007669"/>
    <property type="project" value="TreeGrafter"/>
</dbReference>
<feature type="region of interest" description="Disordered" evidence="6">
    <location>
        <begin position="1"/>
        <end position="49"/>
    </location>
</feature>
<reference evidence="7" key="1">
    <citation type="submission" date="2020-10" db="EMBL/GenBank/DDBJ databases">
        <authorList>
            <person name="Kikuchi T."/>
        </authorList>
    </citation>
    <scope>NUCLEOTIDE SEQUENCE</scope>
    <source>
        <strain evidence="7">NKZ352</strain>
    </source>
</reference>
<organism evidence="7 8">
    <name type="scientific">Caenorhabditis auriculariae</name>
    <dbReference type="NCBI Taxonomy" id="2777116"/>
    <lineage>
        <taxon>Eukaryota</taxon>
        <taxon>Metazoa</taxon>
        <taxon>Ecdysozoa</taxon>
        <taxon>Nematoda</taxon>
        <taxon>Chromadorea</taxon>
        <taxon>Rhabditida</taxon>
        <taxon>Rhabditina</taxon>
        <taxon>Rhabditomorpha</taxon>
        <taxon>Rhabditoidea</taxon>
        <taxon>Rhabditidae</taxon>
        <taxon>Peloderinae</taxon>
        <taxon>Caenorhabditis</taxon>
    </lineage>
</organism>
<keyword evidence="1 5" id="KW-0808">Transferase</keyword>
<keyword evidence="5" id="KW-0472">Membrane</keyword>
<dbReference type="EC" id="2.7.1.67" evidence="5"/>
<evidence type="ECO:0000256" key="1">
    <source>
        <dbReference type="ARBA" id="ARBA00022679"/>
    </source>
</evidence>
<comment type="subcellular location">
    <subcellularLocation>
        <location evidence="5">Membrane</location>
        <topology evidence="5">Peripheral membrane protein</topology>
    </subcellularLocation>
</comment>